<keyword evidence="1" id="KW-0812">Transmembrane</keyword>
<keyword evidence="1" id="KW-1133">Transmembrane helix</keyword>
<feature type="transmembrane region" description="Helical" evidence="1">
    <location>
        <begin position="7"/>
        <end position="25"/>
    </location>
</feature>
<proteinExistence type="predicted"/>
<keyword evidence="3" id="KW-1185">Reference proteome</keyword>
<evidence type="ECO:0000313" key="2">
    <source>
        <dbReference type="EMBL" id="ORY86152.1"/>
    </source>
</evidence>
<dbReference type="AlphaFoldDB" id="A0A1Y2FQ77"/>
<dbReference type="OMA" id="RWNTIYY"/>
<name>A0A1Y2FQ77_PROLT</name>
<protein>
    <submittedName>
        <fullName evidence="2">Uncharacterized protein</fullName>
    </submittedName>
</protein>
<reference evidence="2 3" key="1">
    <citation type="submission" date="2016-07" db="EMBL/GenBank/DDBJ databases">
        <title>Pervasive Adenine N6-methylation of Active Genes in Fungi.</title>
        <authorList>
            <consortium name="DOE Joint Genome Institute"/>
            <person name="Mondo S.J."/>
            <person name="Dannebaum R.O."/>
            <person name="Kuo R.C."/>
            <person name="Labutti K."/>
            <person name="Haridas S."/>
            <person name="Kuo A."/>
            <person name="Salamov A."/>
            <person name="Ahrendt S.R."/>
            <person name="Lipzen A."/>
            <person name="Sullivan W."/>
            <person name="Andreopoulos W.B."/>
            <person name="Clum A."/>
            <person name="Lindquist E."/>
            <person name="Daum C."/>
            <person name="Ramamoorthy G.K."/>
            <person name="Gryganskyi A."/>
            <person name="Culley D."/>
            <person name="Magnuson J.K."/>
            <person name="James T.Y."/>
            <person name="O'Malley M.A."/>
            <person name="Stajich J.E."/>
            <person name="Spatafora J.W."/>
            <person name="Visel A."/>
            <person name="Grigoriev I.V."/>
        </authorList>
    </citation>
    <scope>NUCLEOTIDE SEQUENCE [LARGE SCALE GENOMIC DNA]</scope>
    <source>
        <strain evidence="2 3">12-1054</strain>
    </source>
</reference>
<dbReference type="STRING" id="56484.A0A1Y2FQ77"/>
<dbReference type="OrthoDB" id="526941at2759"/>
<sequence>MATYRTLARSTTAVLVIGSLMFYVLTSSFRSDVHSSSSALPKAAVSNTDAVLYVHYDGSAAGRRNLQFFIDHALHSNADFYFIINGYNVTATIPEASNIHVVKRENTCFDLGTIGEVVQAKDGDMMKKYKRFMFLNSSIRGPFFPNYARLAKQACWTQKLLGLLSDTTKLVGLTANCGDPDYGPKHLQSFALATDQVGLRAMLPILKCFTNKVDAIKHGETALTQSVRDAGYDAVPLYSAYADGGRSSKSNSEFWESCKHNDIFYAEQYFGMDVHPFDTIFTKVWRGDRGTAPLSPLGMKALDQLTKWADESSFSSYDQC</sequence>
<evidence type="ECO:0000256" key="1">
    <source>
        <dbReference type="SAM" id="Phobius"/>
    </source>
</evidence>
<organism evidence="2 3">
    <name type="scientific">Protomyces lactucae-debilis</name>
    <dbReference type="NCBI Taxonomy" id="2754530"/>
    <lineage>
        <taxon>Eukaryota</taxon>
        <taxon>Fungi</taxon>
        <taxon>Dikarya</taxon>
        <taxon>Ascomycota</taxon>
        <taxon>Taphrinomycotina</taxon>
        <taxon>Taphrinomycetes</taxon>
        <taxon>Taphrinales</taxon>
        <taxon>Protomycetaceae</taxon>
        <taxon>Protomyces</taxon>
    </lineage>
</organism>
<dbReference type="GeneID" id="63787532"/>
<gene>
    <name evidence="2" type="ORF">BCR37DRAFT_390949</name>
</gene>
<keyword evidence="1" id="KW-0472">Membrane</keyword>
<dbReference type="RefSeq" id="XP_040727334.1">
    <property type="nucleotide sequence ID" value="XM_040870933.1"/>
</dbReference>
<dbReference type="EMBL" id="MCFI01000003">
    <property type="protein sequence ID" value="ORY86152.1"/>
    <property type="molecule type" value="Genomic_DNA"/>
</dbReference>
<accession>A0A1Y2FQ77</accession>
<comment type="caution">
    <text evidence="2">The sequence shown here is derived from an EMBL/GenBank/DDBJ whole genome shotgun (WGS) entry which is preliminary data.</text>
</comment>
<evidence type="ECO:0000313" key="3">
    <source>
        <dbReference type="Proteomes" id="UP000193685"/>
    </source>
</evidence>
<dbReference type="Proteomes" id="UP000193685">
    <property type="component" value="Unassembled WGS sequence"/>
</dbReference>